<keyword evidence="1" id="KW-1133">Transmembrane helix</keyword>
<protein>
    <submittedName>
        <fullName evidence="3">Cytochrome</fullName>
    </submittedName>
</protein>
<evidence type="ECO:0000313" key="4">
    <source>
        <dbReference type="Proteomes" id="UP001604277"/>
    </source>
</evidence>
<gene>
    <name evidence="3" type="ORF">Fot_03336</name>
</gene>
<evidence type="ECO:0000256" key="1">
    <source>
        <dbReference type="SAM" id="Phobius"/>
    </source>
</evidence>
<dbReference type="AlphaFoldDB" id="A0ABD1X9E7"/>
<evidence type="ECO:0000256" key="2">
    <source>
        <dbReference type="SAM" id="SignalP"/>
    </source>
</evidence>
<accession>A0ABD1X9E7</accession>
<keyword evidence="4" id="KW-1185">Reference proteome</keyword>
<keyword evidence="2" id="KW-0732">Signal</keyword>
<proteinExistence type="predicted"/>
<reference evidence="4" key="1">
    <citation type="submission" date="2024-07" db="EMBL/GenBank/DDBJ databases">
        <title>Two chromosome-level genome assemblies of Korean endemic species Abeliophyllum distichum and Forsythia ovata (Oleaceae).</title>
        <authorList>
            <person name="Jang H."/>
        </authorList>
    </citation>
    <scope>NUCLEOTIDE SEQUENCE [LARGE SCALE GENOMIC DNA]</scope>
</reference>
<feature type="transmembrane region" description="Helical" evidence="1">
    <location>
        <begin position="122"/>
        <end position="150"/>
    </location>
</feature>
<dbReference type="Proteomes" id="UP001604277">
    <property type="component" value="Unassembled WGS sequence"/>
</dbReference>
<sequence>MGFLDFRVLLIMCEGLLLWCPIMVTDIARDSCHYVNPTVEIERACIPPSHDLIESLTMPSISNPPYLIEEIAKKLQEIFRTEDHGPVSHLLCIDTCYIPPELKNLKHSSLPANVQYTEGISVLLVVYALIDSFVYLFLGVVASLALYYIFSSLFGSSDNDHFQQTSEENMWLLRPPIQLGKISDEELKQYDGSYSEEPLLMAFKGQI</sequence>
<keyword evidence="1" id="KW-0472">Membrane</keyword>
<dbReference type="EMBL" id="JBFOLJ010000001">
    <property type="protein sequence ID" value="KAL2558597.1"/>
    <property type="molecule type" value="Genomic_DNA"/>
</dbReference>
<feature type="signal peptide" evidence="2">
    <location>
        <begin position="1"/>
        <end position="19"/>
    </location>
</feature>
<organism evidence="3 4">
    <name type="scientific">Forsythia ovata</name>
    <dbReference type="NCBI Taxonomy" id="205694"/>
    <lineage>
        <taxon>Eukaryota</taxon>
        <taxon>Viridiplantae</taxon>
        <taxon>Streptophyta</taxon>
        <taxon>Embryophyta</taxon>
        <taxon>Tracheophyta</taxon>
        <taxon>Spermatophyta</taxon>
        <taxon>Magnoliopsida</taxon>
        <taxon>eudicotyledons</taxon>
        <taxon>Gunneridae</taxon>
        <taxon>Pentapetalae</taxon>
        <taxon>asterids</taxon>
        <taxon>lamiids</taxon>
        <taxon>Lamiales</taxon>
        <taxon>Oleaceae</taxon>
        <taxon>Forsythieae</taxon>
        <taxon>Forsythia</taxon>
    </lineage>
</organism>
<keyword evidence="1" id="KW-0812">Transmembrane</keyword>
<comment type="caution">
    <text evidence="3">The sequence shown here is derived from an EMBL/GenBank/DDBJ whole genome shotgun (WGS) entry which is preliminary data.</text>
</comment>
<name>A0ABD1X9E7_9LAMI</name>
<evidence type="ECO:0000313" key="3">
    <source>
        <dbReference type="EMBL" id="KAL2558597.1"/>
    </source>
</evidence>
<feature type="chain" id="PRO_5044768324" evidence="2">
    <location>
        <begin position="20"/>
        <end position="207"/>
    </location>
</feature>